<reference evidence="1 2" key="1">
    <citation type="submission" date="2014-09" db="EMBL/GenBank/DDBJ databases">
        <title>Complete genome sequences of seven Vibrio cholerae phages isolated in China.</title>
        <authorList>
            <person name="Bhandare S.G."/>
            <person name="Warry A."/>
            <person name="Emes R.D."/>
            <person name="Su J."/>
            <person name="Barrow P.A."/>
            <person name="Atterbury R.J."/>
        </authorList>
    </citation>
    <scope>NUCLEOTIDE SEQUENCE [LARGE SCALE GENOMIC DNA]</scope>
</reference>
<name>A0A0A7HBJ9_9CAUD</name>
<sequence>MATLIDARFNALRGMGFQGTSSEMLFEYWKSLIPSDSDLPPELASGSGRWYYDFGAAQYARIPSEVTMNVGTVVEGNMFQESNAYSHVLGNFSNSAVYFQAFPNVQVVELRLSTHDGYVGLWNDPEYSGYLGVKVKWILSRLAEGYNLKVDTGTGLRDLGTLPSNSAFRFNTVARSAYEGYIWDVKVNDGAVWHFPFDDGTGSAVKNKGSGGDASIVGFSENNWIQDASNSAGSLNDAWFQALGHLGRTEATLTDRWFNYLRSLNHTGSVNDMELQYWVSKL</sequence>
<dbReference type="KEGG" id="vg:24725163"/>
<evidence type="ECO:0000313" key="1">
    <source>
        <dbReference type="EMBL" id="AIZ01601.1"/>
    </source>
</evidence>
<accession>A0A0A7HBJ9</accession>
<evidence type="ECO:0000313" key="2">
    <source>
        <dbReference type="Proteomes" id="UP000030722"/>
    </source>
</evidence>
<proteinExistence type="predicted"/>
<protein>
    <submittedName>
        <fullName evidence="1">Uncharacterized protein</fullName>
    </submittedName>
</protein>
<dbReference type="RefSeq" id="YP_009152761.1">
    <property type="nucleotide sequence ID" value="NC_027393.1"/>
</dbReference>
<dbReference type="OrthoDB" id="4803at10239"/>
<dbReference type="GeneID" id="24725163"/>
<gene>
    <name evidence="1" type="ORF">J2_0010</name>
</gene>
<dbReference type="Proteomes" id="UP000030722">
    <property type="component" value="Genome"/>
</dbReference>
<dbReference type="EMBL" id="KM612264">
    <property type="protein sequence ID" value="AIZ01601.1"/>
    <property type="molecule type" value="Genomic_DNA"/>
</dbReference>
<organism evidence="1 2">
    <name type="scientific">Vibrio phage J2</name>
    <dbReference type="NCBI Taxonomy" id="1558467"/>
    <lineage>
        <taxon>Viruses</taxon>
        <taxon>Duplodnaviria</taxon>
        <taxon>Heunggongvirae</taxon>
        <taxon>Uroviricota</taxon>
        <taxon>Caudoviricetes</taxon>
        <taxon>Enhodamvirus</taxon>
        <taxon>Enhodamvirus VP2</taxon>
    </lineage>
</organism>